<evidence type="ECO:0000313" key="5">
    <source>
        <dbReference type="EMBL" id="KAJ2000526.1"/>
    </source>
</evidence>
<comment type="caution">
    <text evidence="5">The sequence shown here is derived from an EMBL/GenBank/DDBJ whole genome shotgun (WGS) entry which is preliminary data.</text>
</comment>
<dbReference type="SUPFAM" id="SSF54928">
    <property type="entry name" value="RNA-binding domain, RBD"/>
    <property type="match status" value="2"/>
</dbReference>
<feature type="domain" description="RRM" evidence="4">
    <location>
        <begin position="157"/>
        <end position="229"/>
    </location>
</feature>
<dbReference type="SMART" id="SM00360">
    <property type="entry name" value="RRM"/>
    <property type="match status" value="2"/>
</dbReference>
<dbReference type="PROSITE" id="PS50102">
    <property type="entry name" value="RRM"/>
    <property type="match status" value="2"/>
</dbReference>
<feature type="compositionally biased region" description="Low complexity" evidence="3">
    <location>
        <begin position="265"/>
        <end position="292"/>
    </location>
</feature>
<dbReference type="PANTHER" id="PTHR47640:SF5">
    <property type="entry name" value="RRM DOMAIN-CONTAINING PROTEIN"/>
    <property type="match status" value="1"/>
</dbReference>
<evidence type="ECO:0000256" key="3">
    <source>
        <dbReference type="SAM" id="MobiDB-lite"/>
    </source>
</evidence>
<feature type="region of interest" description="Disordered" evidence="3">
    <location>
        <begin position="258"/>
        <end position="292"/>
    </location>
</feature>
<dbReference type="AlphaFoldDB" id="A0A9W8BH37"/>
<dbReference type="Proteomes" id="UP001150907">
    <property type="component" value="Unassembled WGS sequence"/>
</dbReference>
<evidence type="ECO:0000259" key="4">
    <source>
        <dbReference type="PROSITE" id="PS50102"/>
    </source>
</evidence>
<dbReference type="InterPro" id="IPR003954">
    <property type="entry name" value="RRM_euk-type"/>
</dbReference>
<evidence type="ECO:0000256" key="1">
    <source>
        <dbReference type="ARBA" id="ARBA00022884"/>
    </source>
</evidence>
<dbReference type="Pfam" id="PF00076">
    <property type="entry name" value="RRM_1"/>
    <property type="match status" value="2"/>
</dbReference>
<dbReference type="EMBL" id="JANBQF010000519">
    <property type="protein sequence ID" value="KAJ2000526.1"/>
    <property type="molecule type" value="Genomic_DNA"/>
</dbReference>
<reference evidence="5" key="1">
    <citation type="submission" date="2022-07" db="EMBL/GenBank/DDBJ databases">
        <title>Phylogenomic reconstructions and comparative analyses of Kickxellomycotina fungi.</title>
        <authorList>
            <person name="Reynolds N.K."/>
            <person name="Stajich J.E."/>
            <person name="Barry K."/>
            <person name="Grigoriev I.V."/>
            <person name="Crous P."/>
            <person name="Smith M.E."/>
        </authorList>
    </citation>
    <scope>NUCLEOTIDE SEQUENCE</scope>
    <source>
        <strain evidence="5">IMI 214461</strain>
    </source>
</reference>
<dbReference type="Gene3D" id="3.30.70.330">
    <property type="match status" value="2"/>
</dbReference>
<evidence type="ECO:0000313" key="6">
    <source>
        <dbReference type="Proteomes" id="UP001150907"/>
    </source>
</evidence>
<dbReference type="GO" id="GO:0003729">
    <property type="term" value="F:mRNA binding"/>
    <property type="evidence" value="ECO:0007669"/>
    <property type="project" value="InterPro"/>
</dbReference>
<dbReference type="SMART" id="SM00361">
    <property type="entry name" value="RRM_1"/>
    <property type="match status" value="2"/>
</dbReference>
<feature type="non-terminal residue" evidence="5">
    <location>
        <position position="1"/>
    </location>
</feature>
<name>A0A9W8BH37_9FUNG</name>
<dbReference type="InterPro" id="IPR012677">
    <property type="entry name" value="Nucleotide-bd_a/b_plait_sf"/>
</dbReference>
<dbReference type="InterPro" id="IPR000504">
    <property type="entry name" value="RRM_dom"/>
</dbReference>
<keyword evidence="1 2" id="KW-0694">RNA-binding</keyword>
<proteinExistence type="predicted"/>
<protein>
    <submittedName>
        <fullName evidence="5">E3 ubiquitin-protein ligase pub1</fullName>
    </submittedName>
</protein>
<evidence type="ECO:0000256" key="2">
    <source>
        <dbReference type="PROSITE-ProRule" id="PRU00176"/>
    </source>
</evidence>
<dbReference type="InterPro" id="IPR035979">
    <property type="entry name" value="RBD_domain_sf"/>
</dbReference>
<dbReference type="CDD" id="cd12619">
    <property type="entry name" value="RRM2_PUB1"/>
    <property type="match status" value="1"/>
</dbReference>
<sequence>EIRVNWAFTSGGGSGSGSGFQMQEDTNNHFHIFVGDLSAEVNDQVLGKAFGVYPSVSDARVMWDMTSGKSRGYGFVAFRDRGDAEKAIAQMNGEWLGSRAIRVNWANQKASAGRFTRHDSSASSLNGHTGGMHGNHLHQPQALSYEAVRDQTAQYNTTVYVGNLTNYTSQEQLQGLFQPYGFVMEFRMQPDRGFAFIKLDTHENAAMAITQLNGSPVNGRPIKCSWGKDRVVADPKAAFGALAAAAAANPAYSYPYVYGMPPPQQQQQQQPQQQQQSLQQQAQQAQQPGNAQAWGSFGYENYAYYTNPSYPQHAQMMPAQQQAAAAAAAHASIPGGVANNTMPAGNGGHGASPNSNGY</sequence>
<dbReference type="PANTHER" id="PTHR47640">
    <property type="entry name" value="TRNA SELENOCYSTEINE 1-ASSOCIATED PROTEIN 1-RELATED-RELATED"/>
    <property type="match status" value="1"/>
</dbReference>
<keyword evidence="6" id="KW-1185">Reference proteome</keyword>
<feature type="domain" description="RRM" evidence="4">
    <location>
        <begin position="30"/>
        <end position="108"/>
    </location>
</feature>
<dbReference type="OrthoDB" id="8093034at2759"/>
<dbReference type="InterPro" id="IPR050825">
    <property type="entry name" value="RBM42_RBP45_47-like"/>
</dbReference>
<accession>A0A9W8BH37</accession>
<organism evidence="5 6">
    <name type="scientific">Coemansia thaxteri</name>
    <dbReference type="NCBI Taxonomy" id="2663907"/>
    <lineage>
        <taxon>Eukaryota</taxon>
        <taxon>Fungi</taxon>
        <taxon>Fungi incertae sedis</taxon>
        <taxon>Zoopagomycota</taxon>
        <taxon>Kickxellomycotina</taxon>
        <taxon>Kickxellomycetes</taxon>
        <taxon>Kickxellales</taxon>
        <taxon>Kickxellaceae</taxon>
        <taxon>Coemansia</taxon>
    </lineage>
</organism>
<feature type="region of interest" description="Disordered" evidence="3">
    <location>
        <begin position="339"/>
        <end position="358"/>
    </location>
</feature>
<gene>
    <name evidence="5" type="primary">PUB1</name>
    <name evidence="5" type="ORF">H4R26_004573</name>
</gene>